<proteinExistence type="inferred from homology"/>
<dbReference type="EMBL" id="KK198753">
    <property type="protein sequence ID" value="KCW88566.1"/>
    <property type="molecule type" value="Genomic_DNA"/>
</dbReference>
<dbReference type="InterPro" id="IPR050481">
    <property type="entry name" value="UDP-glycosyltransf_plant"/>
</dbReference>
<dbReference type="GO" id="GO:0035251">
    <property type="term" value="F:UDP-glucosyltransferase activity"/>
    <property type="evidence" value="ECO:0007669"/>
    <property type="project" value="InterPro"/>
</dbReference>
<accession>A0A059DDU2</accession>
<dbReference type="AlphaFoldDB" id="A0A059DDU2"/>
<dbReference type="Gene3D" id="3.40.50.2000">
    <property type="entry name" value="Glycogen Phosphorylase B"/>
    <property type="match status" value="1"/>
</dbReference>
<reference evidence="2" key="1">
    <citation type="submission" date="2013-07" db="EMBL/GenBank/DDBJ databases">
        <title>The genome of Eucalyptus grandis.</title>
        <authorList>
            <person name="Schmutz J."/>
            <person name="Hayes R."/>
            <person name="Myburg A."/>
            <person name="Tuskan G."/>
            <person name="Grattapaglia D."/>
            <person name="Rokhsar D.S."/>
        </authorList>
    </citation>
    <scope>NUCLEOTIDE SEQUENCE</scope>
    <source>
        <tissue evidence="2">Leaf extractions</tissue>
    </source>
</reference>
<sequence length="253" mass="27930">MAYGELVFIPTPGMGHLVSMVEMAKLLVHHDPQLSLTVLIIKFLLDSAFNSYTNSLATSVDAARIRFVHLPRVNIDTDLRRQLAHFLYGKQQASRQAGCCGTANSAGSNRRLVGLLLDMFCTTMTELADEVGVPSYVFFTSSAAFLGLMLHLQLLQDEQRLDITEFKDSAIELDFPSFEKPLPAKVLCSVVLMKKSVRTFLEHAKMMRGTGGNVINMFDELEPHAVASFAGFSNECEYEQWLEVTTGRGGSAG</sequence>
<evidence type="ECO:0000256" key="1">
    <source>
        <dbReference type="ARBA" id="ARBA00009995"/>
    </source>
</evidence>
<dbReference type="InParanoid" id="A0A059DDU2"/>
<gene>
    <name evidence="2" type="ORF">EUGRSUZ_A00946</name>
</gene>
<dbReference type="OMA" id="SNECEYE"/>
<name>A0A059DDU2_EUCGR</name>
<dbReference type="SUPFAM" id="SSF53756">
    <property type="entry name" value="UDP-Glycosyltransferase/glycogen phosphorylase"/>
    <property type="match status" value="1"/>
</dbReference>
<protein>
    <submittedName>
        <fullName evidence="2">Uncharacterized protein</fullName>
    </submittedName>
</protein>
<dbReference type="PANTHER" id="PTHR48048">
    <property type="entry name" value="GLYCOSYLTRANSFERASE"/>
    <property type="match status" value="1"/>
</dbReference>
<dbReference type="Gramene" id="KCW88566">
    <property type="protein sequence ID" value="KCW88566"/>
    <property type="gene ID" value="EUGRSUZ_A00946"/>
</dbReference>
<dbReference type="eggNOG" id="KOG1192">
    <property type="taxonomic scope" value="Eukaryota"/>
</dbReference>
<comment type="similarity">
    <text evidence="1">Belongs to the UDP-glycosyltransferase family.</text>
</comment>
<organism evidence="2">
    <name type="scientific">Eucalyptus grandis</name>
    <name type="common">Flooded gum</name>
    <dbReference type="NCBI Taxonomy" id="71139"/>
    <lineage>
        <taxon>Eukaryota</taxon>
        <taxon>Viridiplantae</taxon>
        <taxon>Streptophyta</taxon>
        <taxon>Embryophyta</taxon>
        <taxon>Tracheophyta</taxon>
        <taxon>Spermatophyta</taxon>
        <taxon>Magnoliopsida</taxon>
        <taxon>eudicotyledons</taxon>
        <taxon>Gunneridae</taxon>
        <taxon>Pentapetalae</taxon>
        <taxon>rosids</taxon>
        <taxon>malvids</taxon>
        <taxon>Myrtales</taxon>
        <taxon>Myrtaceae</taxon>
        <taxon>Myrtoideae</taxon>
        <taxon>Eucalypteae</taxon>
        <taxon>Eucalyptus</taxon>
    </lineage>
</organism>
<evidence type="ECO:0000313" key="2">
    <source>
        <dbReference type="EMBL" id="KCW88566.1"/>
    </source>
</evidence>
<dbReference type="STRING" id="71139.A0A059DDU2"/>
<dbReference type="PANTHER" id="PTHR48048:SF45">
    <property type="entry name" value="GLYCOSYLTRANSFERASE"/>
    <property type="match status" value="1"/>
</dbReference>